<sequence>MGLLSRLFEPDQQPGQHRDPAASTGPGPGAAREHDDSVPALRKQTQALVLEINASAGDLPPIAVVLARAVTDTVASVLDSPEVDRLDIGVRVAVHAVLIDYVPGSIRSYIGAVRAAGDPAVHAATDAVVEQLTTLRASVGDLAAASNERDLQALQVHGRFLQDKFGGSELDL</sequence>
<accession>A0A853DEF6</accession>
<dbReference type="AlphaFoldDB" id="A0A853DEF6"/>
<comment type="caution">
    <text evidence="2">The sequence shown here is derived from an EMBL/GenBank/DDBJ whole genome shotgun (WGS) entry which is preliminary data.</text>
</comment>
<proteinExistence type="predicted"/>
<name>A0A853DEF6_9MICO</name>
<gene>
    <name evidence="2" type="ORF">HNR15_000023</name>
</gene>
<feature type="region of interest" description="Disordered" evidence="1">
    <location>
        <begin position="1"/>
        <end position="38"/>
    </location>
</feature>
<dbReference type="RefSeq" id="WP_179478056.1">
    <property type="nucleotide sequence ID" value="NZ_JACCFW010000001.1"/>
</dbReference>
<evidence type="ECO:0000313" key="2">
    <source>
        <dbReference type="EMBL" id="NYJ73060.1"/>
    </source>
</evidence>
<dbReference type="EMBL" id="JACCFW010000001">
    <property type="protein sequence ID" value="NYJ73060.1"/>
    <property type="molecule type" value="Genomic_DNA"/>
</dbReference>
<dbReference type="Proteomes" id="UP000571817">
    <property type="component" value="Unassembled WGS sequence"/>
</dbReference>
<keyword evidence="3" id="KW-1185">Reference proteome</keyword>
<evidence type="ECO:0000313" key="3">
    <source>
        <dbReference type="Proteomes" id="UP000571817"/>
    </source>
</evidence>
<protein>
    <submittedName>
        <fullName evidence="2">Uncharacterized protein</fullName>
    </submittedName>
</protein>
<evidence type="ECO:0000256" key="1">
    <source>
        <dbReference type="SAM" id="MobiDB-lite"/>
    </source>
</evidence>
<reference evidence="2 3" key="1">
    <citation type="submission" date="2020-07" db="EMBL/GenBank/DDBJ databases">
        <title>Sequencing the genomes of 1000 actinobacteria strains.</title>
        <authorList>
            <person name="Klenk H.-P."/>
        </authorList>
    </citation>
    <scope>NUCLEOTIDE SEQUENCE [LARGE SCALE GENOMIC DNA]</scope>
    <source>
        <strain evidence="2 3">DSM 29531</strain>
    </source>
</reference>
<organism evidence="2 3">
    <name type="scientific">Allobranchiibius huperziae</name>
    <dbReference type="NCBI Taxonomy" id="1874116"/>
    <lineage>
        <taxon>Bacteria</taxon>
        <taxon>Bacillati</taxon>
        <taxon>Actinomycetota</taxon>
        <taxon>Actinomycetes</taxon>
        <taxon>Micrococcales</taxon>
        <taxon>Dermacoccaceae</taxon>
        <taxon>Allobranchiibius</taxon>
    </lineage>
</organism>